<gene>
    <name evidence="2" type="ORF">H1R19_04105</name>
</gene>
<proteinExistence type="predicted"/>
<sequence>MSSTKTITRLASAAIALASAAVLGVAGTGTGDAAPVSREFPLSNCVGLSPNVVDVPFLARRTIVSSYGGNAYIAVDFPSYFPGGYQSAARLDWRNPGTGKRGTKISNVRVNPPYQGVHYFVLPQKQIGKGRVDVTFSAVNRNALWAIPSTSCTGTIVVP</sequence>
<dbReference type="RefSeq" id="WP_219850633.1">
    <property type="nucleotide sequence ID" value="NZ_CP059491.1"/>
</dbReference>
<evidence type="ECO:0000313" key="2">
    <source>
        <dbReference type="EMBL" id="QMT02352.1"/>
    </source>
</evidence>
<evidence type="ECO:0000313" key="3">
    <source>
        <dbReference type="Proteomes" id="UP000515663"/>
    </source>
</evidence>
<feature type="signal peptide" evidence="1">
    <location>
        <begin position="1"/>
        <end position="20"/>
    </location>
</feature>
<protein>
    <recommendedName>
        <fullName evidence="4">Peptidase C30 domain-containing protein</fullName>
    </recommendedName>
</protein>
<reference evidence="3" key="1">
    <citation type="submission" date="2020-07" db="EMBL/GenBank/DDBJ databases">
        <title>novel species isolated from the respiratory tract of Marmot.</title>
        <authorList>
            <person name="Zhang G."/>
        </authorList>
    </citation>
    <scope>NUCLEOTIDE SEQUENCE [LARGE SCALE GENOMIC DNA]</scope>
    <source>
        <strain evidence="3">686</strain>
    </source>
</reference>
<keyword evidence="3" id="KW-1185">Reference proteome</keyword>
<name>A0A7D7R3Z5_9ACTN</name>
<organism evidence="2 3">
    <name type="scientific">Gordonia jinghuaiqii</name>
    <dbReference type="NCBI Taxonomy" id="2758710"/>
    <lineage>
        <taxon>Bacteria</taxon>
        <taxon>Bacillati</taxon>
        <taxon>Actinomycetota</taxon>
        <taxon>Actinomycetes</taxon>
        <taxon>Mycobacteriales</taxon>
        <taxon>Gordoniaceae</taxon>
        <taxon>Gordonia</taxon>
    </lineage>
</organism>
<dbReference type="Proteomes" id="UP000515663">
    <property type="component" value="Chromosome"/>
</dbReference>
<keyword evidence="1" id="KW-0732">Signal</keyword>
<evidence type="ECO:0000256" key="1">
    <source>
        <dbReference type="SAM" id="SignalP"/>
    </source>
</evidence>
<dbReference type="AlphaFoldDB" id="A0A7D7R3Z5"/>
<dbReference type="EMBL" id="CP059491">
    <property type="protein sequence ID" value="QMT02352.1"/>
    <property type="molecule type" value="Genomic_DNA"/>
</dbReference>
<dbReference type="KEGG" id="gji:H1R19_04105"/>
<accession>A0A7D7R3Z5</accession>
<evidence type="ECO:0008006" key="4">
    <source>
        <dbReference type="Google" id="ProtNLM"/>
    </source>
</evidence>
<feature type="chain" id="PRO_5038776766" description="Peptidase C30 domain-containing protein" evidence="1">
    <location>
        <begin position="21"/>
        <end position="159"/>
    </location>
</feature>